<dbReference type="Proteomes" id="UP001270362">
    <property type="component" value="Unassembled WGS sequence"/>
</dbReference>
<dbReference type="PANTHER" id="PTHR28159:SF1">
    <property type="entry name" value="TRAFFICKING PROTEIN PARTICLE COMPLEX II-SPECIFIC SUBUNIT 65"/>
    <property type="match status" value="1"/>
</dbReference>
<name>A0AAE0XJP4_9PEZI</name>
<proteinExistence type="predicted"/>
<dbReference type="GO" id="GO:0005802">
    <property type="term" value="C:trans-Golgi network"/>
    <property type="evidence" value="ECO:0007669"/>
    <property type="project" value="TreeGrafter"/>
</dbReference>
<reference evidence="2" key="1">
    <citation type="journal article" date="2023" name="Mol. Phylogenet. Evol.">
        <title>Genome-scale phylogeny and comparative genomics of the fungal order Sordariales.</title>
        <authorList>
            <person name="Hensen N."/>
            <person name="Bonometti L."/>
            <person name="Westerberg I."/>
            <person name="Brannstrom I.O."/>
            <person name="Guillou S."/>
            <person name="Cros-Aarteil S."/>
            <person name="Calhoun S."/>
            <person name="Haridas S."/>
            <person name="Kuo A."/>
            <person name="Mondo S."/>
            <person name="Pangilinan J."/>
            <person name="Riley R."/>
            <person name="LaButti K."/>
            <person name="Andreopoulos B."/>
            <person name="Lipzen A."/>
            <person name="Chen C."/>
            <person name="Yan M."/>
            <person name="Daum C."/>
            <person name="Ng V."/>
            <person name="Clum A."/>
            <person name="Steindorff A."/>
            <person name="Ohm R.A."/>
            <person name="Martin F."/>
            <person name="Silar P."/>
            <person name="Natvig D.O."/>
            <person name="Lalanne C."/>
            <person name="Gautier V."/>
            <person name="Ament-Velasquez S.L."/>
            <person name="Kruys A."/>
            <person name="Hutchinson M.I."/>
            <person name="Powell A.J."/>
            <person name="Barry K."/>
            <person name="Miller A.N."/>
            <person name="Grigoriev I.V."/>
            <person name="Debuchy R."/>
            <person name="Gladieux P."/>
            <person name="Hiltunen Thoren M."/>
            <person name="Johannesson H."/>
        </authorList>
    </citation>
    <scope>NUCLEOTIDE SEQUENCE</scope>
    <source>
        <strain evidence="2">CBS 314.62</strain>
    </source>
</reference>
<dbReference type="GO" id="GO:1990071">
    <property type="term" value="C:TRAPPII protein complex"/>
    <property type="evidence" value="ECO:0007669"/>
    <property type="project" value="InterPro"/>
</dbReference>
<dbReference type="InterPro" id="IPR024662">
    <property type="entry name" value="Trs65"/>
</dbReference>
<dbReference type="PANTHER" id="PTHR28159">
    <property type="entry name" value="TRAFFICKING PROTEIN PARTICLE COMPLEX II-SPECIFIC SUBUNIT 65"/>
    <property type="match status" value="1"/>
</dbReference>
<protein>
    <submittedName>
        <fullName evidence="2">TRAPP trafficking subunit Trs65-domain-containing protein</fullName>
    </submittedName>
</protein>
<organism evidence="2 3">
    <name type="scientific">Podospora appendiculata</name>
    <dbReference type="NCBI Taxonomy" id="314037"/>
    <lineage>
        <taxon>Eukaryota</taxon>
        <taxon>Fungi</taxon>
        <taxon>Dikarya</taxon>
        <taxon>Ascomycota</taxon>
        <taxon>Pezizomycotina</taxon>
        <taxon>Sordariomycetes</taxon>
        <taxon>Sordariomycetidae</taxon>
        <taxon>Sordariales</taxon>
        <taxon>Podosporaceae</taxon>
        <taxon>Podospora</taxon>
    </lineage>
</organism>
<feature type="domain" description="Trafficking protein particle complex II-specific subunit 65 IgD3" evidence="1">
    <location>
        <begin position="423"/>
        <end position="615"/>
    </location>
</feature>
<dbReference type="EMBL" id="JAULSO010000001">
    <property type="protein sequence ID" value="KAK3694560.1"/>
    <property type="molecule type" value="Genomic_DNA"/>
</dbReference>
<reference evidence="2" key="2">
    <citation type="submission" date="2023-06" db="EMBL/GenBank/DDBJ databases">
        <authorList>
            <consortium name="Lawrence Berkeley National Laboratory"/>
            <person name="Haridas S."/>
            <person name="Hensen N."/>
            <person name="Bonometti L."/>
            <person name="Westerberg I."/>
            <person name="Brannstrom I.O."/>
            <person name="Guillou S."/>
            <person name="Cros-Aarteil S."/>
            <person name="Calhoun S."/>
            <person name="Kuo A."/>
            <person name="Mondo S."/>
            <person name="Pangilinan J."/>
            <person name="Riley R."/>
            <person name="Labutti K."/>
            <person name="Andreopoulos B."/>
            <person name="Lipzen A."/>
            <person name="Chen C."/>
            <person name="Yanf M."/>
            <person name="Daum C."/>
            <person name="Ng V."/>
            <person name="Clum A."/>
            <person name="Steindorff A."/>
            <person name="Ohm R."/>
            <person name="Martin F."/>
            <person name="Silar P."/>
            <person name="Natvig D."/>
            <person name="Lalanne C."/>
            <person name="Gautier V."/>
            <person name="Ament-Velasquez S.L."/>
            <person name="Kruys A."/>
            <person name="Hutchinson M.I."/>
            <person name="Powell A.J."/>
            <person name="Barry K."/>
            <person name="Miller A.N."/>
            <person name="Grigoriev I.V."/>
            <person name="Debuchy R."/>
            <person name="Gladieux P."/>
            <person name="Thoren M.H."/>
            <person name="Johannesson H."/>
        </authorList>
    </citation>
    <scope>NUCLEOTIDE SEQUENCE</scope>
    <source>
        <strain evidence="2">CBS 314.62</strain>
    </source>
</reference>
<evidence type="ECO:0000313" key="2">
    <source>
        <dbReference type="EMBL" id="KAK3694560.1"/>
    </source>
</evidence>
<accession>A0AAE0XJP4</accession>
<evidence type="ECO:0000259" key="1">
    <source>
        <dbReference type="Pfam" id="PF12735"/>
    </source>
</evidence>
<gene>
    <name evidence="2" type="ORF">B0T22DRAFT_73973</name>
</gene>
<dbReference type="GO" id="GO:0006891">
    <property type="term" value="P:intra-Golgi vesicle-mediated transport"/>
    <property type="evidence" value="ECO:0007669"/>
    <property type="project" value="InterPro"/>
</dbReference>
<evidence type="ECO:0000313" key="3">
    <source>
        <dbReference type="Proteomes" id="UP001270362"/>
    </source>
</evidence>
<dbReference type="AlphaFoldDB" id="A0AAE0XJP4"/>
<dbReference type="InterPro" id="IPR055420">
    <property type="entry name" value="IgD3_Trs65"/>
</dbReference>
<comment type="caution">
    <text evidence="2">The sequence shown here is derived from an EMBL/GenBank/DDBJ whole genome shotgun (WGS) entry which is preliminary data.</text>
</comment>
<sequence>MAPLDRRGKAHDAATQALLDRSYLTYLVPFATHFDPQTSLRPGPGDSPRPGKFEAVEQRDLLFFDETVHVYLVLRTPHADEQTLRPLLRRLVLTLDAQIVNNHGPDRDGPPTSETIFKGSVPDIEDVCIVTNEPSVDDDGEDDGKDRYVHVVWKLPVFLARPRIRLQAPSVVFSAVASLKLSDAEQAGGPTSGYMQSCMPSGLNLLESFASDPMLNGVQPRLSALRVSRVAPMTQSEDAPRLLKGLRSLRLKVYAVVHTRVRFARPNTSPPSPALIALLEVDFSPFFECEVSLNNITLSVPDGTVEDLNSQDGMDLPLSCVAHDHLSFLYRLAPRELDIIGKNPARELDIAIEVTALVRPEGSNICLPNLTMSWATTLDFTLPVNPGFGQPITQPIQRAHRPSQLSIGGGADVHSLISPSVSRPDALPSLEAATARSVEATIPDFGITMTFSGPDTPVYAGEEFTWTVFVVNRSKHDGAGAPSTAAAGRGSLAGAAAARKLALHAIPKRRRNELRVLRPPSTVGPGIKRDPLTADAVLDENVVHAMQRGSVVDSAELVCLTGDVRVGPLAPDACAVVELRFLALMEGVVSVESVRIVDLGTQEHVDVRELPVILVHKRR</sequence>
<dbReference type="Pfam" id="PF12735">
    <property type="entry name" value="IgD3_Trs65"/>
    <property type="match status" value="1"/>
</dbReference>
<keyword evidence="3" id="KW-1185">Reference proteome</keyword>